<dbReference type="PROSITE" id="PS51015">
    <property type="entry name" value="YDG"/>
    <property type="match status" value="1"/>
</dbReference>
<dbReference type="SMART" id="SM00466">
    <property type="entry name" value="SRA"/>
    <property type="match status" value="1"/>
</dbReference>
<dbReference type="STRING" id="243230.DR_1533"/>
<feature type="region of interest" description="Disordered" evidence="1">
    <location>
        <begin position="153"/>
        <end position="173"/>
    </location>
</feature>
<feature type="domain" description="YDG" evidence="2">
    <location>
        <begin position="6"/>
        <end position="148"/>
    </location>
</feature>
<dbReference type="KEGG" id="dra:DR_1533"/>
<dbReference type="PIR" id="C75384">
    <property type="entry name" value="C75384"/>
</dbReference>
<dbReference type="OrthoDB" id="67788at2"/>
<gene>
    <name evidence="3" type="ordered locus">DR_1533</name>
</gene>
<dbReference type="InterPro" id="IPR015947">
    <property type="entry name" value="PUA-like_sf"/>
</dbReference>
<evidence type="ECO:0000313" key="4">
    <source>
        <dbReference type="Proteomes" id="UP000002524"/>
    </source>
</evidence>
<dbReference type="HOGENOM" id="CLU_061333_0_0_0"/>
<organism evidence="3 4">
    <name type="scientific">Deinococcus radiodurans (strain ATCC 13939 / DSM 20539 / JCM 16871 / CCUG 27074 / LMG 4051 / NBRC 15346 / NCIMB 9279 / VKM B-1422 / R1)</name>
    <dbReference type="NCBI Taxonomy" id="243230"/>
    <lineage>
        <taxon>Bacteria</taxon>
        <taxon>Thermotogati</taxon>
        <taxon>Deinococcota</taxon>
        <taxon>Deinococci</taxon>
        <taxon>Deinococcales</taxon>
        <taxon>Deinococcaceae</taxon>
        <taxon>Deinococcus</taxon>
    </lineage>
</organism>
<dbReference type="PATRIC" id="fig|243230.17.peg.1735"/>
<dbReference type="Gene3D" id="1.10.30.50">
    <property type="match status" value="1"/>
</dbReference>
<keyword evidence="4" id="KW-1185">Reference proteome</keyword>
<name>Q9RU61_DEIRA</name>
<dbReference type="AlphaFoldDB" id="Q9RU61"/>
<dbReference type="InterPro" id="IPR003105">
    <property type="entry name" value="SRA_YDG"/>
</dbReference>
<dbReference type="PANTHER" id="PTHR14140">
    <property type="entry name" value="E3 UBIQUITIN-PROTEIN LIGASE UHRF-RELATED"/>
    <property type="match status" value="1"/>
</dbReference>
<dbReference type="InParanoid" id="Q9RU61"/>
<dbReference type="InterPro" id="IPR036987">
    <property type="entry name" value="SRA-YDG_sf"/>
</dbReference>
<dbReference type="InterPro" id="IPR003615">
    <property type="entry name" value="HNH_nuc"/>
</dbReference>
<dbReference type="SMART" id="SM00507">
    <property type="entry name" value="HNHc"/>
    <property type="match status" value="1"/>
</dbReference>
<dbReference type="SUPFAM" id="SSF88697">
    <property type="entry name" value="PUA domain-like"/>
    <property type="match status" value="1"/>
</dbReference>
<dbReference type="Gene3D" id="2.30.280.10">
    <property type="entry name" value="SRA-YDG"/>
    <property type="match status" value="1"/>
</dbReference>
<reference evidence="3 4" key="1">
    <citation type="journal article" date="1999" name="Science">
        <title>Genome sequence of the radioresistant bacterium Deinococcus radiodurans R1.</title>
        <authorList>
            <person name="White O."/>
            <person name="Eisen J.A."/>
            <person name="Heidelberg J.F."/>
            <person name="Hickey E.K."/>
            <person name="Peterson J.D."/>
            <person name="Dodson R.J."/>
            <person name="Haft D.H."/>
            <person name="Gwinn M.L."/>
            <person name="Nelson W.C."/>
            <person name="Richardson D.L."/>
            <person name="Moffat K.S."/>
            <person name="Qin H."/>
            <person name="Jiang L."/>
            <person name="Pamphile W."/>
            <person name="Crosby M."/>
            <person name="Shen M."/>
            <person name="Vamathevan J.J."/>
            <person name="Lam P."/>
            <person name="McDonald L."/>
            <person name="Utterback T."/>
            <person name="Zalewski C."/>
            <person name="Makarova K.S."/>
            <person name="Aravind L."/>
            <person name="Daly M.J."/>
            <person name="Minton K.W."/>
            <person name="Fleischmann R.D."/>
            <person name="Ketchum K.A."/>
            <person name="Nelson K.E."/>
            <person name="Salzberg S."/>
            <person name="Smith H.O."/>
            <person name="Venter J.C."/>
            <person name="Fraser C.M."/>
        </authorList>
    </citation>
    <scope>NUCLEOTIDE SEQUENCE [LARGE SCALE GENOMIC DNA]</scope>
    <source>
        <strain evidence="4">ATCC 13939 / DSM 20539 / JCM 16871 / LMG 4051 / NBRC 15346 / NCIMB 9279 / R1 / VKM B-1422</strain>
    </source>
</reference>
<dbReference type="Pfam" id="PF13391">
    <property type="entry name" value="HNH_2"/>
    <property type="match status" value="1"/>
</dbReference>
<dbReference type="Pfam" id="PF02182">
    <property type="entry name" value="SAD_SRA"/>
    <property type="match status" value="1"/>
</dbReference>
<evidence type="ECO:0000256" key="1">
    <source>
        <dbReference type="SAM" id="MobiDB-lite"/>
    </source>
</evidence>
<dbReference type="EMBL" id="AE000513">
    <property type="protein sequence ID" value="AAF11096.1"/>
    <property type="molecule type" value="Genomic_DNA"/>
</dbReference>
<evidence type="ECO:0000313" key="3">
    <source>
        <dbReference type="EMBL" id="AAF11096.1"/>
    </source>
</evidence>
<dbReference type="Proteomes" id="UP000002524">
    <property type="component" value="Chromosome 1"/>
</dbReference>
<dbReference type="eggNOG" id="COG3440">
    <property type="taxonomic scope" value="Bacteria"/>
</dbReference>
<dbReference type="InterPro" id="IPR045134">
    <property type="entry name" value="UHRF1/2-like"/>
</dbReference>
<proteinExistence type="predicted"/>
<dbReference type="DNASU" id="1797652"/>
<dbReference type="EnsemblBacteria" id="AAF11096">
    <property type="protein sequence ID" value="AAF11096"/>
    <property type="gene ID" value="DR_1533"/>
</dbReference>
<dbReference type="PANTHER" id="PTHR14140:SF27">
    <property type="entry name" value="OS04G0289800 PROTEIN"/>
    <property type="match status" value="1"/>
</dbReference>
<dbReference type="PaxDb" id="243230-DR_1533"/>
<sequence>MPRHFGAVPGVVPGMAFVNRQELRDAGVHLPTQAGISGSASEGADSIVLSGGYEDDRDEGDVILYTGEGGRDPLTGHQVKPQQLVRGNLALAISHRDGLPLRVTRGHRHSSQFSPQSGYQYAGLYRVDDHWREVGRSGFLIWRFRLTRLENQDAHHAGADPQHPDSQHPERRPTLVQRIVRDTATARAVKALYDHRCQVCGERLETPAGAYAEAAHIRPLGAPHHGPDVAGNILCLCPNHHVLFDFGAFSVGDDLRLLGLPGRLHVHPQHAVDREHLAYHRRHYALQAGLEWGCSVPLT</sequence>
<accession>Q9RU61</accession>
<evidence type="ECO:0000259" key="2">
    <source>
        <dbReference type="PROSITE" id="PS51015"/>
    </source>
</evidence>
<dbReference type="CDD" id="cd00085">
    <property type="entry name" value="HNHc"/>
    <property type="match status" value="1"/>
</dbReference>
<protein>
    <recommendedName>
        <fullName evidence="2">YDG domain-containing protein</fullName>
    </recommendedName>
</protein>